<dbReference type="GO" id="GO:0009231">
    <property type="term" value="P:riboflavin biosynthetic process"/>
    <property type="evidence" value="ECO:0007669"/>
    <property type="project" value="UniProtKB-UniPathway"/>
</dbReference>
<proteinExistence type="inferred from homology"/>
<evidence type="ECO:0000256" key="1">
    <source>
        <dbReference type="ARBA" id="ARBA00004917"/>
    </source>
</evidence>
<keyword evidence="5 7" id="KW-0808">Transferase</keyword>
<evidence type="ECO:0000256" key="6">
    <source>
        <dbReference type="ARBA" id="ARBA00048785"/>
    </source>
</evidence>
<keyword evidence="4 7" id="KW-0686">Riboflavin biosynthesis</keyword>
<comment type="catalytic activity">
    <reaction evidence="6 7">
        <text>(2S)-2-hydroxy-3-oxobutyl phosphate + 5-amino-6-(D-ribitylamino)uracil = 6,7-dimethyl-8-(1-D-ribityl)lumazine + phosphate + 2 H2O + H(+)</text>
        <dbReference type="Rhea" id="RHEA:26152"/>
        <dbReference type="ChEBI" id="CHEBI:15377"/>
        <dbReference type="ChEBI" id="CHEBI:15378"/>
        <dbReference type="ChEBI" id="CHEBI:15934"/>
        <dbReference type="ChEBI" id="CHEBI:43474"/>
        <dbReference type="ChEBI" id="CHEBI:58201"/>
        <dbReference type="ChEBI" id="CHEBI:58830"/>
        <dbReference type="EC" id="2.5.1.78"/>
    </reaction>
</comment>
<accession>A0A5C7HW96</accession>
<dbReference type="AlphaFoldDB" id="A0A5C7HW96"/>
<dbReference type="GO" id="GO:0000906">
    <property type="term" value="F:6,7-dimethyl-8-ribityllumazine synthase activity"/>
    <property type="evidence" value="ECO:0007669"/>
    <property type="project" value="UniProtKB-EC"/>
</dbReference>
<evidence type="ECO:0000256" key="8">
    <source>
        <dbReference type="SAM" id="Phobius"/>
    </source>
</evidence>
<dbReference type="UniPathway" id="UPA00275">
    <property type="reaction ID" value="UER00404"/>
</dbReference>
<protein>
    <recommendedName>
        <fullName evidence="3 7">6,7-dimethyl-8-ribityllumazine synthase</fullName>
        <shortName evidence="7">DMRL synthase</shortName>
        <ecNumber evidence="3 7">2.5.1.78</ecNumber>
    </recommendedName>
</protein>
<dbReference type="OrthoDB" id="2965at2759"/>
<dbReference type="GO" id="GO:0009349">
    <property type="term" value="C:riboflavin synthase complex"/>
    <property type="evidence" value="ECO:0007669"/>
    <property type="project" value="UniProtKB-UniRule"/>
</dbReference>
<evidence type="ECO:0000256" key="5">
    <source>
        <dbReference type="ARBA" id="ARBA00022679"/>
    </source>
</evidence>
<name>A0A5C7HW96_9ROSI</name>
<evidence type="ECO:0000256" key="2">
    <source>
        <dbReference type="ARBA" id="ARBA00007424"/>
    </source>
</evidence>
<dbReference type="Proteomes" id="UP000323000">
    <property type="component" value="Chromosome 5"/>
</dbReference>
<dbReference type="Gene3D" id="3.40.50.960">
    <property type="entry name" value="Lumazine/riboflavin synthase"/>
    <property type="match status" value="1"/>
</dbReference>
<keyword evidence="8" id="KW-0472">Membrane</keyword>
<dbReference type="EMBL" id="VAHF01000005">
    <property type="protein sequence ID" value="TXG61074.1"/>
    <property type="molecule type" value="Genomic_DNA"/>
</dbReference>
<sequence length="223" mass="24135">MANLTNSTQSFWVVGGCMHRRHFHAKDDAQGIDSTLLQDHLPELNNFPISHRLSTPIVVGKCGVLRLVVAFVVVVGSVFALLYGSKALKKIEYGCLSCGFLVVLKSVLSQKGLGSRKYHAVLCIGAMIRGDTTHYDALANSSASGILSAGLNSGCAIQKYQANLGSQSARVMQWEVVNAPKQPGNSECGYYVMSSMEKKGILKKRLMKCGWSGLNTSNHLSNR</sequence>
<dbReference type="InterPro" id="IPR002180">
    <property type="entry name" value="LS/RS"/>
</dbReference>
<dbReference type="Pfam" id="PF00885">
    <property type="entry name" value="DMRL_synthase"/>
    <property type="match status" value="1"/>
</dbReference>
<evidence type="ECO:0000313" key="9">
    <source>
        <dbReference type="EMBL" id="TXG61074.1"/>
    </source>
</evidence>
<comment type="function">
    <text evidence="7">Catalyzes the formation of 6,7-dimethyl-8-ribityllumazine by condensation of 5-amino-6-(D-ribitylamino)uracil with 3,4-dihydroxy-2-butanone 4-phosphate. This is the penultimate step in the biosynthesis of riboflavin.</text>
</comment>
<evidence type="ECO:0000256" key="4">
    <source>
        <dbReference type="ARBA" id="ARBA00022619"/>
    </source>
</evidence>
<comment type="caution">
    <text evidence="9">The sequence shown here is derived from an EMBL/GenBank/DDBJ whole genome shotgun (WGS) entry which is preliminary data.</text>
</comment>
<evidence type="ECO:0000313" key="10">
    <source>
        <dbReference type="Proteomes" id="UP000323000"/>
    </source>
</evidence>
<dbReference type="SUPFAM" id="SSF52121">
    <property type="entry name" value="Lumazine synthase"/>
    <property type="match status" value="1"/>
</dbReference>
<gene>
    <name evidence="9" type="ORF">EZV62_012437</name>
</gene>
<dbReference type="EC" id="2.5.1.78" evidence="3 7"/>
<dbReference type="PANTHER" id="PTHR21058">
    <property type="entry name" value="6,7-DIMETHYL-8-RIBITYLLUMAZINE SYNTHASE DMRL SYNTHASE LUMAZINE SYNTHASE"/>
    <property type="match status" value="1"/>
</dbReference>
<dbReference type="PANTHER" id="PTHR21058:SF0">
    <property type="entry name" value="6,7-DIMETHYL-8-RIBITYLLUMAZINE SYNTHASE"/>
    <property type="match status" value="1"/>
</dbReference>
<organism evidence="9 10">
    <name type="scientific">Acer yangbiense</name>
    <dbReference type="NCBI Taxonomy" id="1000413"/>
    <lineage>
        <taxon>Eukaryota</taxon>
        <taxon>Viridiplantae</taxon>
        <taxon>Streptophyta</taxon>
        <taxon>Embryophyta</taxon>
        <taxon>Tracheophyta</taxon>
        <taxon>Spermatophyta</taxon>
        <taxon>Magnoliopsida</taxon>
        <taxon>eudicotyledons</taxon>
        <taxon>Gunneridae</taxon>
        <taxon>Pentapetalae</taxon>
        <taxon>rosids</taxon>
        <taxon>malvids</taxon>
        <taxon>Sapindales</taxon>
        <taxon>Sapindaceae</taxon>
        <taxon>Hippocastanoideae</taxon>
        <taxon>Acereae</taxon>
        <taxon>Acer</taxon>
    </lineage>
</organism>
<keyword evidence="8" id="KW-0812">Transmembrane</keyword>
<evidence type="ECO:0000256" key="7">
    <source>
        <dbReference type="RuleBase" id="RU003795"/>
    </source>
</evidence>
<comment type="pathway">
    <text evidence="1 7">Cofactor biosynthesis; riboflavin biosynthesis; riboflavin from 2-hydroxy-3-oxobutyl phosphate and 5-amino-6-(D-ribitylamino)uracil: step 1/2.</text>
</comment>
<feature type="transmembrane region" description="Helical" evidence="8">
    <location>
        <begin position="64"/>
        <end position="85"/>
    </location>
</feature>
<evidence type="ECO:0000256" key="3">
    <source>
        <dbReference type="ARBA" id="ARBA00012664"/>
    </source>
</evidence>
<dbReference type="InterPro" id="IPR036467">
    <property type="entry name" value="LS/RS_sf"/>
</dbReference>
<reference evidence="10" key="1">
    <citation type="journal article" date="2019" name="Gigascience">
        <title>De novo genome assembly of the endangered Acer yangbiense, a plant species with extremely small populations endemic to Yunnan Province, China.</title>
        <authorList>
            <person name="Yang J."/>
            <person name="Wariss H.M."/>
            <person name="Tao L."/>
            <person name="Zhang R."/>
            <person name="Yun Q."/>
            <person name="Hollingsworth P."/>
            <person name="Dao Z."/>
            <person name="Luo G."/>
            <person name="Guo H."/>
            <person name="Ma Y."/>
            <person name="Sun W."/>
        </authorList>
    </citation>
    <scope>NUCLEOTIDE SEQUENCE [LARGE SCALE GENOMIC DNA]</scope>
    <source>
        <strain evidence="10">cv. Malutang</strain>
    </source>
</reference>
<comment type="similarity">
    <text evidence="2 7">Belongs to the DMRL synthase family.</text>
</comment>
<keyword evidence="10" id="KW-1185">Reference proteome</keyword>
<keyword evidence="8" id="KW-1133">Transmembrane helix</keyword>
<dbReference type="InterPro" id="IPR034964">
    <property type="entry name" value="LS"/>
</dbReference>